<sequence length="161" mass="18124">MKSIPKQLDWPPIPTKSPIICILIGVTIPVLGGRAGDQRNSLRFQVRGFGMLTYKTRYRAIRQGGESLNAPDREFLSGLAFMQSIMISTCIVLRTFGEFDLRTIIIVPAASQPRRVQHHGNLGCVATRRNNYELCLHIRKSPSWSSSNAEMQKPAWTRSVQ</sequence>
<gene>
    <name evidence="1" type="ORF">Pdw03_0463</name>
</gene>
<proteinExistence type="predicted"/>
<dbReference type="RefSeq" id="XP_065957336.1">
    <property type="nucleotide sequence ID" value="XM_066099609.1"/>
</dbReference>
<reference evidence="1 2" key="1">
    <citation type="submission" date="2020-08" db="EMBL/GenBank/DDBJ databases">
        <title>The completed genome sequence of the pathogenic ascomycete fungus Penicillium digitatum.</title>
        <authorList>
            <person name="Wang M."/>
        </authorList>
    </citation>
    <scope>NUCLEOTIDE SEQUENCE [LARGE SCALE GENOMIC DNA]</scope>
    <source>
        <strain evidence="1 2">PdW03</strain>
    </source>
</reference>
<evidence type="ECO:0000313" key="1">
    <source>
        <dbReference type="EMBL" id="QQK45565.1"/>
    </source>
</evidence>
<dbReference type="AlphaFoldDB" id="A0A7T6XQU8"/>
<dbReference type="EMBL" id="CP060777">
    <property type="protein sequence ID" value="QQK45565.1"/>
    <property type="molecule type" value="Genomic_DNA"/>
</dbReference>
<evidence type="ECO:0000313" key="2">
    <source>
        <dbReference type="Proteomes" id="UP000595662"/>
    </source>
</evidence>
<name>A0A7T6XQU8_PENDI</name>
<organism evidence="1 2">
    <name type="scientific">Penicillium digitatum</name>
    <name type="common">Green mold</name>
    <dbReference type="NCBI Taxonomy" id="36651"/>
    <lineage>
        <taxon>Eukaryota</taxon>
        <taxon>Fungi</taxon>
        <taxon>Dikarya</taxon>
        <taxon>Ascomycota</taxon>
        <taxon>Pezizomycotina</taxon>
        <taxon>Eurotiomycetes</taxon>
        <taxon>Eurotiomycetidae</taxon>
        <taxon>Eurotiales</taxon>
        <taxon>Aspergillaceae</taxon>
        <taxon>Penicillium</taxon>
    </lineage>
</organism>
<dbReference type="Proteomes" id="UP000595662">
    <property type="component" value="Chromosome 4"/>
</dbReference>
<accession>A0A7T6XQU8</accession>
<protein>
    <submittedName>
        <fullName evidence="1">Uncharacterized protein</fullName>
    </submittedName>
</protein>
<dbReference type="GeneID" id="90952144"/>